<feature type="domain" description="RING-type" evidence="6">
    <location>
        <begin position="184"/>
        <end position="222"/>
    </location>
</feature>
<dbReference type="AlphaFoldDB" id="A0AAX6DFB7"/>
<dbReference type="PANTHER" id="PTHR47094:SF1">
    <property type="entry name" value="RING-TYPE E3 UBIQUITIN TRANSFERASE"/>
    <property type="match status" value="1"/>
</dbReference>
<dbReference type="GO" id="GO:0008270">
    <property type="term" value="F:zinc ion binding"/>
    <property type="evidence" value="ECO:0007669"/>
    <property type="project" value="UniProtKB-KW"/>
</dbReference>
<keyword evidence="9" id="KW-1185">Reference proteome</keyword>
<dbReference type="EMBL" id="JANAVB010016034">
    <property type="protein sequence ID" value="KAJ6832572.1"/>
    <property type="molecule type" value="Genomic_DNA"/>
</dbReference>
<evidence type="ECO:0000313" key="8">
    <source>
        <dbReference type="EMBL" id="KAJ6832572.1"/>
    </source>
</evidence>
<accession>A0AAX6DFB7</accession>
<dbReference type="InterPro" id="IPR049627">
    <property type="entry name" value="SLX8"/>
</dbReference>
<dbReference type="GO" id="GO:0061630">
    <property type="term" value="F:ubiquitin protein ligase activity"/>
    <property type="evidence" value="ECO:0007669"/>
    <property type="project" value="InterPro"/>
</dbReference>
<evidence type="ECO:0000256" key="1">
    <source>
        <dbReference type="ARBA" id="ARBA00022723"/>
    </source>
</evidence>
<dbReference type="Pfam" id="PF13923">
    <property type="entry name" value="zf-C3HC4_2"/>
    <property type="match status" value="1"/>
</dbReference>
<dbReference type="Proteomes" id="UP001140949">
    <property type="component" value="Unassembled WGS sequence"/>
</dbReference>
<reference evidence="7" key="2">
    <citation type="submission" date="2023-04" db="EMBL/GenBank/DDBJ databases">
        <authorList>
            <person name="Bruccoleri R.E."/>
            <person name="Oakeley E.J."/>
            <person name="Faust A.-M."/>
            <person name="Dessus-Babus S."/>
            <person name="Altorfer M."/>
            <person name="Burckhardt D."/>
            <person name="Oertli M."/>
            <person name="Naumann U."/>
            <person name="Petersen F."/>
            <person name="Wong J."/>
        </authorList>
    </citation>
    <scope>NUCLEOTIDE SEQUENCE</scope>
    <source>
        <strain evidence="7">GSM-AAB239-AS_SAM_17_03QT</strain>
        <tissue evidence="7">Leaf</tissue>
    </source>
</reference>
<dbReference type="PROSITE" id="PS50089">
    <property type="entry name" value="ZF_RING_2"/>
    <property type="match status" value="1"/>
</dbReference>
<dbReference type="GO" id="GO:0140082">
    <property type="term" value="F:SUMO-ubiquitin ligase activity"/>
    <property type="evidence" value="ECO:0007669"/>
    <property type="project" value="TreeGrafter"/>
</dbReference>
<comment type="caution">
    <text evidence="7">The sequence shown here is derived from an EMBL/GenBank/DDBJ whole genome shotgun (WGS) entry which is preliminary data.</text>
</comment>
<evidence type="ECO:0000313" key="7">
    <source>
        <dbReference type="EMBL" id="KAJ6790454.1"/>
    </source>
</evidence>
<evidence type="ECO:0000256" key="5">
    <source>
        <dbReference type="SAM" id="MobiDB-lite"/>
    </source>
</evidence>
<dbReference type="Gene3D" id="3.30.40.10">
    <property type="entry name" value="Zinc/RING finger domain, C3HC4 (zinc finger)"/>
    <property type="match status" value="1"/>
</dbReference>
<feature type="region of interest" description="Disordered" evidence="5">
    <location>
        <begin position="1"/>
        <end position="26"/>
    </location>
</feature>
<reference evidence="7" key="1">
    <citation type="journal article" date="2023" name="GigaByte">
        <title>Genome assembly of the bearded iris, Iris pallida Lam.</title>
        <authorList>
            <person name="Bruccoleri R.E."/>
            <person name="Oakeley E.J."/>
            <person name="Faust A.M.E."/>
            <person name="Altorfer M."/>
            <person name="Dessus-Babus S."/>
            <person name="Burckhardt D."/>
            <person name="Oertli M."/>
            <person name="Naumann U."/>
            <person name="Petersen F."/>
            <person name="Wong J."/>
        </authorList>
    </citation>
    <scope>NUCLEOTIDE SEQUENCE</scope>
    <source>
        <strain evidence="7">GSM-AAB239-AS_SAM_17_03QT</strain>
    </source>
</reference>
<dbReference type="GO" id="GO:0032183">
    <property type="term" value="F:SUMO binding"/>
    <property type="evidence" value="ECO:0007669"/>
    <property type="project" value="TreeGrafter"/>
</dbReference>
<dbReference type="EMBL" id="JANAVB010045220">
    <property type="protein sequence ID" value="KAJ6790454.1"/>
    <property type="molecule type" value="Genomic_DNA"/>
</dbReference>
<dbReference type="PANTHER" id="PTHR47094">
    <property type="entry name" value="ELFLESS, ISOFORM B"/>
    <property type="match status" value="1"/>
</dbReference>
<evidence type="ECO:0000256" key="3">
    <source>
        <dbReference type="ARBA" id="ARBA00022833"/>
    </source>
</evidence>
<evidence type="ECO:0000256" key="4">
    <source>
        <dbReference type="PROSITE-ProRule" id="PRU00175"/>
    </source>
</evidence>
<organism evidence="7 9">
    <name type="scientific">Iris pallida</name>
    <name type="common">Sweet iris</name>
    <dbReference type="NCBI Taxonomy" id="29817"/>
    <lineage>
        <taxon>Eukaryota</taxon>
        <taxon>Viridiplantae</taxon>
        <taxon>Streptophyta</taxon>
        <taxon>Embryophyta</taxon>
        <taxon>Tracheophyta</taxon>
        <taxon>Spermatophyta</taxon>
        <taxon>Magnoliopsida</taxon>
        <taxon>Liliopsida</taxon>
        <taxon>Asparagales</taxon>
        <taxon>Iridaceae</taxon>
        <taxon>Iridoideae</taxon>
        <taxon>Irideae</taxon>
        <taxon>Iris</taxon>
    </lineage>
</organism>
<protein>
    <submittedName>
        <fullName evidence="7">E3 ubiquitin-protein ligase RNF4-like</fullName>
    </submittedName>
</protein>
<proteinExistence type="predicted"/>
<evidence type="ECO:0000313" key="9">
    <source>
        <dbReference type="Proteomes" id="UP001140949"/>
    </source>
</evidence>
<dbReference type="GO" id="GO:0033768">
    <property type="term" value="C:SUMO-targeted ubiquitin ligase complex"/>
    <property type="evidence" value="ECO:0007669"/>
    <property type="project" value="TreeGrafter"/>
</dbReference>
<gene>
    <name evidence="7" type="ORF">M6B38_249170</name>
    <name evidence="8" type="ORF">M6B38_344710</name>
</gene>
<dbReference type="PROSITE" id="PS00518">
    <property type="entry name" value="ZF_RING_1"/>
    <property type="match status" value="1"/>
</dbReference>
<dbReference type="InterPro" id="IPR013083">
    <property type="entry name" value="Znf_RING/FYVE/PHD"/>
</dbReference>
<dbReference type="InterPro" id="IPR017907">
    <property type="entry name" value="Znf_RING_CS"/>
</dbReference>
<keyword evidence="3" id="KW-0862">Zinc</keyword>
<dbReference type="SUPFAM" id="SSF57850">
    <property type="entry name" value="RING/U-box"/>
    <property type="match status" value="1"/>
</dbReference>
<dbReference type="SMART" id="SM00184">
    <property type="entry name" value="RING"/>
    <property type="match status" value="1"/>
</dbReference>
<keyword evidence="1" id="KW-0479">Metal-binding</keyword>
<dbReference type="InterPro" id="IPR001841">
    <property type="entry name" value="Znf_RING"/>
</dbReference>
<evidence type="ECO:0000256" key="2">
    <source>
        <dbReference type="ARBA" id="ARBA00022771"/>
    </source>
</evidence>
<keyword evidence="2 4" id="KW-0863">Zinc-finger</keyword>
<evidence type="ECO:0000259" key="6">
    <source>
        <dbReference type="PROSITE" id="PS50089"/>
    </source>
</evidence>
<name>A0AAX6DFB7_IRIPA</name>
<feature type="compositionally biased region" description="Low complexity" evidence="5">
    <location>
        <begin position="1"/>
        <end position="12"/>
    </location>
</feature>
<dbReference type="GO" id="GO:0006511">
    <property type="term" value="P:ubiquitin-dependent protein catabolic process"/>
    <property type="evidence" value="ECO:0007669"/>
    <property type="project" value="TreeGrafter"/>
</dbReference>
<sequence>MSANSTASSSQRRYSRRNSARDALTRRKPALDVDLNCLPPRTAAAAEGLLSLSSPAVVGAAAAAPIGAGASAAPIDVEAIDDDDLQLLSSPRGFPQTRSQPRRRNRPVIVVVDEEREHSQRSAYQPYSANDPVMSPCLNHALKRPRIQPKRTIINCESYSTSEDNVASIPVPQKVVPKEPTFSCPICMNTLDNPCSTVCGHIFCESCLKASIQVQKKCPTCRAKLTNKSFHKVFLPTTTAD</sequence>